<dbReference type="EMBL" id="CP040710">
    <property type="protein sequence ID" value="QCW98691.1"/>
    <property type="molecule type" value="Genomic_DNA"/>
</dbReference>
<name>A0A5B7SKX3_9FLAO</name>
<keyword evidence="1" id="KW-0812">Transmembrane</keyword>
<evidence type="ECO:0000313" key="2">
    <source>
        <dbReference type="EMBL" id="QCW98691.1"/>
    </source>
</evidence>
<protein>
    <submittedName>
        <fullName evidence="2">Uncharacterized protein</fullName>
    </submittedName>
</protein>
<dbReference type="AlphaFoldDB" id="A0A5B7SKX3"/>
<dbReference type="KEGG" id="asag:FGM00_00590"/>
<keyword evidence="1" id="KW-0472">Membrane</keyword>
<feature type="transmembrane region" description="Helical" evidence="1">
    <location>
        <begin position="136"/>
        <end position="155"/>
    </location>
</feature>
<sequence>MEIIFNPMGFLEHTAIWVKGEVLHGKVMTLLGMVLLLCCFFIWRNGNELLKGMLIPILLVVLITVGFGTMLMTTRPKHLQKLVIASRTNQREVFEKERARAFKNQNAYSKYYIAWAIVLMGGLIFFFLTNRLYCKGLALGILFLAISALIIDTLMHERSKTYYHAIETMN</sequence>
<gene>
    <name evidence="2" type="ORF">FGM00_00590</name>
</gene>
<dbReference type="Proteomes" id="UP000310017">
    <property type="component" value="Chromosome"/>
</dbReference>
<organism evidence="2 3">
    <name type="scientific">Aggregatimonas sangjinii</name>
    <dbReference type="NCBI Taxonomy" id="2583587"/>
    <lineage>
        <taxon>Bacteria</taxon>
        <taxon>Pseudomonadati</taxon>
        <taxon>Bacteroidota</taxon>
        <taxon>Flavobacteriia</taxon>
        <taxon>Flavobacteriales</taxon>
        <taxon>Flavobacteriaceae</taxon>
        <taxon>Aggregatimonas</taxon>
    </lineage>
</organism>
<feature type="transmembrane region" description="Helical" evidence="1">
    <location>
        <begin position="27"/>
        <end position="43"/>
    </location>
</feature>
<keyword evidence="1" id="KW-1133">Transmembrane helix</keyword>
<evidence type="ECO:0000256" key="1">
    <source>
        <dbReference type="SAM" id="Phobius"/>
    </source>
</evidence>
<dbReference type="OrthoDB" id="981489at2"/>
<accession>A0A5B7SKX3</accession>
<reference evidence="2 3" key="1">
    <citation type="submission" date="2019-05" db="EMBL/GenBank/DDBJ databases">
        <title>Genome sequencing of F202Z8.</title>
        <authorList>
            <person name="Kwon Y.M."/>
        </authorList>
    </citation>
    <scope>NUCLEOTIDE SEQUENCE [LARGE SCALE GENOMIC DNA]</scope>
    <source>
        <strain evidence="2 3">F202Z8</strain>
    </source>
</reference>
<keyword evidence="3" id="KW-1185">Reference proteome</keyword>
<evidence type="ECO:0000313" key="3">
    <source>
        <dbReference type="Proteomes" id="UP000310017"/>
    </source>
</evidence>
<feature type="transmembrane region" description="Helical" evidence="1">
    <location>
        <begin position="111"/>
        <end position="130"/>
    </location>
</feature>
<dbReference type="RefSeq" id="WP_138851046.1">
    <property type="nucleotide sequence ID" value="NZ_CP040710.1"/>
</dbReference>
<feature type="transmembrane region" description="Helical" evidence="1">
    <location>
        <begin position="49"/>
        <end position="72"/>
    </location>
</feature>
<proteinExistence type="predicted"/>